<organism evidence="1">
    <name type="scientific">uncultured Adhaeribacter sp</name>
    <dbReference type="NCBI Taxonomy" id="448109"/>
    <lineage>
        <taxon>Bacteria</taxon>
        <taxon>Pseudomonadati</taxon>
        <taxon>Bacteroidota</taxon>
        <taxon>Cytophagia</taxon>
        <taxon>Cytophagales</taxon>
        <taxon>Hymenobacteraceae</taxon>
        <taxon>Adhaeribacter</taxon>
        <taxon>environmental samples</taxon>
    </lineage>
</organism>
<name>A0A6J4HIA8_9BACT</name>
<sequence length="131" mass="14386">MFKSFLVGLLLLNYLLVIVATNITTANAIKYTPAYSAEKPYVHAPDCQQRFYLQMDCFEQCHHPAAVSAFAGLPLDAYIFLLAHGLDFHQITPSVVSYLPASYKVLRFAPVCNPALLAGFAVVPCPPPNLV</sequence>
<dbReference type="EMBL" id="CADCTJ010000227">
    <property type="protein sequence ID" value="CAA9225167.1"/>
    <property type="molecule type" value="Genomic_DNA"/>
</dbReference>
<proteinExistence type="predicted"/>
<reference evidence="1" key="1">
    <citation type="submission" date="2020-02" db="EMBL/GenBank/DDBJ databases">
        <authorList>
            <person name="Meier V. D."/>
        </authorList>
    </citation>
    <scope>NUCLEOTIDE SEQUENCE</scope>
    <source>
        <strain evidence="1">AVDCRST_MAG95</strain>
    </source>
</reference>
<evidence type="ECO:0000313" key="1">
    <source>
        <dbReference type="EMBL" id="CAA9225167.1"/>
    </source>
</evidence>
<protein>
    <submittedName>
        <fullName evidence="1">Uncharacterized protein</fullName>
    </submittedName>
</protein>
<accession>A0A6J4HIA8</accession>
<gene>
    <name evidence="1" type="ORF">AVDCRST_MAG95-729</name>
</gene>
<dbReference type="AlphaFoldDB" id="A0A6J4HIA8"/>